<evidence type="ECO:0008006" key="3">
    <source>
        <dbReference type="Google" id="ProtNLM"/>
    </source>
</evidence>
<name>A0A7R6PCX6_9GAMM</name>
<evidence type="ECO:0000313" key="1">
    <source>
        <dbReference type="EMBL" id="BBB25796.1"/>
    </source>
</evidence>
<organism evidence="1 2">
    <name type="scientific">Amphritea japonica ATCC BAA-1530</name>
    <dbReference type="NCBI Taxonomy" id="1278309"/>
    <lineage>
        <taxon>Bacteria</taxon>
        <taxon>Pseudomonadati</taxon>
        <taxon>Pseudomonadota</taxon>
        <taxon>Gammaproteobacteria</taxon>
        <taxon>Oceanospirillales</taxon>
        <taxon>Oceanospirillaceae</taxon>
        <taxon>Amphritea</taxon>
    </lineage>
</organism>
<accession>A0A7R6PCX6</accession>
<dbReference type="RefSeq" id="WP_236588750.1">
    <property type="nucleotide sequence ID" value="NZ_AP014545.1"/>
</dbReference>
<dbReference type="InterPro" id="IPR036866">
    <property type="entry name" value="RibonucZ/Hydroxyglut_hydro"/>
</dbReference>
<dbReference type="AlphaFoldDB" id="A0A7R6PCX6"/>
<reference evidence="1 2" key="1">
    <citation type="journal article" date="2008" name="Int. J. Syst. Evol. Microbiol.">
        <title>Amphritea japonica sp. nov. and Amphritea balenae sp. nov., isolated from the sediment adjacent to sperm whale carcasses off Kagoshima, Japan.</title>
        <authorList>
            <person name="Miyazaki M."/>
            <person name="Nogi Y."/>
            <person name="Fujiwara Y."/>
            <person name="Kawato M."/>
            <person name="Nagahama T."/>
            <person name="Kubokawa K."/>
            <person name="Horikoshi K."/>
        </authorList>
    </citation>
    <scope>NUCLEOTIDE SEQUENCE [LARGE SCALE GENOMIC DNA]</scope>
    <source>
        <strain evidence="1 2">ATCC BAA-1530</strain>
    </source>
</reference>
<protein>
    <recommendedName>
        <fullName evidence="3">Metallo-beta-lactamase domain-containing protein</fullName>
    </recommendedName>
</protein>
<sequence length="257" mass="28559">MDRLKLRGNMLKPNYEQISLLVLGVSGGAGHVYDGSCSSSFLILKNDEPVALIDLGLGVIRSLNHYGYSLPDTVVITHNHTDHSGELPVVLRVEEARGRLLNIVAAAPVSERLREHRMAEHAELYQASDLANWLSPESEVETPLIDNLYITFHATRHSELCFGFVISRLSGTKKTPLIGYTGDSGCFPSLYNKISRCMVSVFDARLKGNKWHAAIEEAQPFLTEHSYIIGHGMDVQNIPEHSRMMRPGQLISIPEVD</sequence>
<dbReference type="SUPFAM" id="SSF56281">
    <property type="entry name" value="Metallo-hydrolase/oxidoreductase"/>
    <property type="match status" value="1"/>
</dbReference>
<gene>
    <name evidence="1" type="ORF">AMJAP_1201</name>
</gene>
<dbReference type="Proteomes" id="UP000595663">
    <property type="component" value="Chromosome"/>
</dbReference>
<dbReference type="Pfam" id="PF23023">
    <property type="entry name" value="Anti-Pycsar_Apyc1"/>
    <property type="match status" value="1"/>
</dbReference>
<dbReference type="KEGG" id="ajp:AMJAP_1201"/>
<evidence type="ECO:0000313" key="2">
    <source>
        <dbReference type="Proteomes" id="UP000595663"/>
    </source>
</evidence>
<dbReference type="Gene3D" id="3.60.15.10">
    <property type="entry name" value="Ribonuclease Z/Hydroxyacylglutathione hydrolase-like"/>
    <property type="match status" value="1"/>
</dbReference>
<proteinExistence type="predicted"/>
<dbReference type="EMBL" id="AP014545">
    <property type="protein sequence ID" value="BBB25796.1"/>
    <property type="molecule type" value="Genomic_DNA"/>
</dbReference>
<keyword evidence="2" id="KW-1185">Reference proteome</keyword>